<feature type="region of interest" description="Disordered" evidence="1">
    <location>
        <begin position="40"/>
        <end position="132"/>
    </location>
</feature>
<protein>
    <submittedName>
        <fullName evidence="3">Uncharacterized protein</fullName>
    </submittedName>
</protein>
<feature type="chain" id="PRO_5025486322" evidence="2">
    <location>
        <begin position="21"/>
        <end position="132"/>
    </location>
</feature>
<name>A0A6A6UG02_9PEZI</name>
<dbReference type="AlphaFoldDB" id="A0A6A6UG02"/>
<evidence type="ECO:0000313" key="4">
    <source>
        <dbReference type="Proteomes" id="UP000799302"/>
    </source>
</evidence>
<evidence type="ECO:0000256" key="2">
    <source>
        <dbReference type="SAM" id="SignalP"/>
    </source>
</evidence>
<feature type="compositionally biased region" description="Basic and acidic residues" evidence="1">
    <location>
        <begin position="102"/>
        <end position="120"/>
    </location>
</feature>
<feature type="signal peptide" evidence="2">
    <location>
        <begin position="1"/>
        <end position="20"/>
    </location>
</feature>
<reference evidence="3" key="1">
    <citation type="journal article" date="2020" name="Stud. Mycol.">
        <title>101 Dothideomycetes genomes: a test case for predicting lifestyles and emergence of pathogens.</title>
        <authorList>
            <person name="Haridas S."/>
            <person name="Albert R."/>
            <person name="Binder M."/>
            <person name="Bloem J."/>
            <person name="Labutti K."/>
            <person name="Salamov A."/>
            <person name="Andreopoulos B."/>
            <person name="Baker S."/>
            <person name="Barry K."/>
            <person name="Bills G."/>
            <person name="Bluhm B."/>
            <person name="Cannon C."/>
            <person name="Castanera R."/>
            <person name="Culley D."/>
            <person name="Daum C."/>
            <person name="Ezra D."/>
            <person name="Gonzalez J."/>
            <person name="Henrissat B."/>
            <person name="Kuo A."/>
            <person name="Liang C."/>
            <person name="Lipzen A."/>
            <person name="Lutzoni F."/>
            <person name="Magnuson J."/>
            <person name="Mondo S."/>
            <person name="Nolan M."/>
            <person name="Ohm R."/>
            <person name="Pangilinan J."/>
            <person name="Park H.-J."/>
            <person name="Ramirez L."/>
            <person name="Alfaro M."/>
            <person name="Sun H."/>
            <person name="Tritt A."/>
            <person name="Yoshinaga Y."/>
            <person name="Zwiers L.-H."/>
            <person name="Turgeon B."/>
            <person name="Goodwin S."/>
            <person name="Spatafora J."/>
            <person name="Crous P."/>
            <person name="Grigoriev I."/>
        </authorList>
    </citation>
    <scope>NUCLEOTIDE SEQUENCE</scope>
    <source>
        <strain evidence="3">CBS 115976</strain>
    </source>
</reference>
<evidence type="ECO:0000313" key="3">
    <source>
        <dbReference type="EMBL" id="KAF2671205.1"/>
    </source>
</evidence>
<dbReference type="EMBL" id="MU004233">
    <property type="protein sequence ID" value="KAF2671205.1"/>
    <property type="molecule type" value="Genomic_DNA"/>
</dbReference>
<keyword evidence="4" id="KW-1185">Reference proteome</keyword>
<keyword evidence="2" id="KW-0732">Signal</keyword>
<accession>A0A6A6UG02</accession>
<feature type="compositionally biased region" description="Basic and acidic residues" evidence="1">
    <location>
        <begin position="43"/>
        <end position="82"/>
    </location>
</feature>
<proteinExistence type="predicted"/>
<gene>
    <name evidence="3" type="ORF">BT63DRAFT_438700</name>
</gene>
<organism evidence="3 4">
    <name type="scientific">Microthyrium microscopicum</name>
    <dbReference type="NCBI Taxonomy" id="703497"/>
    <lineage>
        <taxon>Eukaryota</taxon>
        <taxon>Fungi</taxon>
        <taxon>Dikarya</taxon>
        <taxon>Ascomycota</taxon>
        <taxon>Pezizomycotina</taxon>
        <taxon>Dothideomycetes</taxon>
        <taxon>Dothideomycetes incertae sedis</taxon>
        <taxon>Microthyriales</taxon>
        <taxon>Microthyriaceae</taxon>
        <taxon>Microthyrium</taxon>
    </lineage>
</organism>
<sequence length="132" mass="15529">MLFTKSVILAIVGFSAMAFAAPVENNSADIYESYDACQAGNNGHERSRCEQYRHERKQDRQEIRQDRNQIQDSRDRLNRDRNNGASDWRVNKDRSQLQAARQELRNDKKEYRHDTRKECQHIQGNNKPGFCN</sequence>
<evidence type="ECO:0000256" key="1">
    <source>
        <dbReference type="SAM" id="MobiDB-lite"/>
    </source>
</evidence>
<dbReference type="Proteomes" id="UP000799302">
    <property type="component" value="Unassembled WGS sequence"/>
</dbReference>